<proteinExistence type="predicted"/>
<dbReference type="InterPro" id="IPR010995">
    <property type="entry name" value="DNA_repair_Rad51/TF_NusA_a-hlx"/>
</dbReference>
<organism evidence="1 2">
    <name type="scientific">Streptococcus suis</name>
    <dbReference type="NCBI Taxonomy" id="1307"/>
    <lineage>
        <taxon>Bacteria</taxon>
        <taxon>Bacillati</taxon>
        <taxon>Bacillota</taxon>
        <taxon>Bacilli</taxon>
        <taxon>Lactobacillales</taxon>
        <taxon>Streptococcaceae</taxon>
        <taxon>Streptococcus</taxon>
    </lineage>
</organism>
<name>A0A426TJ14_STRSU</name>
<evidence type="ECO:0008006" key="3">
    <source>
        <dbReference type="Google" id="ProtNLM"/>
    </source>
</evidence>
<dbReference type="SUPFAM" id="SSF47794">
    <property type="entry name" value="Rad51 N-terminal domain-like"/>
    <property type="match status" value="1"/>
</dbReference>
<dbReference type="EMBL" id="RSDO01000001">
    <property type="protein sequence ID" value="RRR55558.1"/>
    <property type="molecule type" value="Genomic_DNA"/>
</dbReference>
<dbReference type="Proteomes" id="UP000274117">
    <property type="component" value="Unassembled WGS sequence"/>
</dbReference>
<comment type="caution">
    <text evidence="1">The sequence shown here is derived from an EMBL/GenBank/DDBJ whole genome shotgun (WGS) entry which is preliminary data.</text>
</comment>
<accession>A0A426TJ14</accession>
<reference evidence="1 2" key="2">
    <citation type="submission" date="2018-12" db="EMBL/GenBank/DDBJ databases">
        <title>Whole-genome sequences of fifteen clinical Streptococcus suis strains isolated from pigs between 2006 and 2018.</title>
        <authorList>
            <person name="Stevens M.J.A."/>
            <person name="Cernela N."/>
            <person name="Spoerry Serrano N."/>
            <person name="Schmitt S."/>
            <person name="Schrenzel J."/>
            <person name="Stephan R."/>
        </authorList>
    </citation>
    <scope>NUCLEOTIDE SEQUENCE [LARGE SCALE GENOMIC DNA]</scope>
    <source>
        <strain evidence="1 2">PP422</strain>
    </source>
</reference>
<protein>
    <recommendedName>
        <fullName evidence="3">Helicase</fullName>
    </recommendedName>
</protein>
<dbReference type="Gene3D" id="1.10.150.20">
    <property type="entry name" value="5' to 3' exonuclease, C-terminal subdomain"/>
    <property type="match status" value="1"/>
</dbReference>
<reference evidence="1 2" key="1">
    <citation type="submission" date="2018-11" db="EMBL/GenBank/DDBJ databases">
        <authorList>
            <person name="Stevens M.J."/>
            <person name="Cernela N."/>
            <person name="Spoerry Serrano N."/>
            <person name="Schmitt S."/>
            <person name="Schrenzel J."/>
            <person name="Stephan R."/>
        </authorList>
    </citation>
    <scope>NUCLEOTIDE SEQUENCE [LARGE SCALE GENOMIC DNA]</scope>
    <source>
        <strain evidence="1 2">PP422</strain>
    </source>
</reference>
<evidence type="ECO:0000313" key="2">
    <source>
        <dbReference type="Proteomes" id="UP000274117"/>
    </source>
</evidence>
<sequence length="342" mass="40458">MAKKKNQEKVVSIHSKKKLTGQEMNGLSTDQLFWEVVYRKYPYEIKSGLREILKVDPEHLGARFELYKFEYPEWGYENLEDINLFAAEAIELWLEEGCPAWNREEPSYSLGIVLNILYFYCEKGLYGLANDLCDIIISHPQEAYHRDFIFILLSVKNQVFDFDYLQNQFENELKNATVQDATAIHFLIASMVRGEFAVAKSVLRLILERYPEYSWIFQIGHWPTVAFEENGLFVISESDTMFNSLVFMQDFLERRRDLVKRVNQMTREIEANREGTIQHFYKFYQLPELVHLQEKRVRIFYENGIHKLEDFKKWTEKELLALDGIGKTSVEHLKAQGIQFKS</sequence>
<evidence type="ECO:0000313" key="1">
    <source>
        <dbReference type="EMBL" id="RRR55558.1"/>
    </source>
</evidence>
<dbReference type="AlphaFoldDB" id="A0A426TJ14"/>
<gene>
    <name evidence="1" type="ORF">EI998_00585</name>
</gene>
<dbReference type="GO" id="GO:0000166">
    <property type="term" value="F:nucleotide binding"/>
    <property type="evidence" value="ECO:0007669"/>
    <property type="project" value="InterPro"/>
</dbReference>